<name>A0A387BJ07_9LACT</name>
<proteinExistence type="predicted"/>
<dbReference type="KEGG" id="lact:D7I46_07920"/>
<gene>
    <name evidence="1" type="ORF">D7I46_07920</name>
</gene>
<dbReference type="AlphaFoldDB" id="A0A387BJ07"/>
<sequence length="111" mass="12305">MSIMISLSSITNVINADKQTTLLREAKKGWRDNKQYYAPTLTAGVLSVIQSHPENLKGLLIDLLNQPNVLLASSNSLMIANSEKTWNESVKTYTFPSGLPYTNVMYVNTAL</sequence>
<evidence type="ECO:0000313" key="2">
    <source>
        <dbReference type="Proteomes" id="UP000269374"/>
    </source>
</evidence>
<dbReference type="RefSeq" id="WP_120772400.1">
    <property type="nucleotide sequence ID" value="NZ_CP032627.1"/>
</dbReference>
<dbReference type="Proteomes" id="UP000269374">
    <property type="component" value="Chromosome"/>
</dbReference>
<reference evidence="1 2" key="1">
    <citation type="submission" date="2018-09" db="EMBL/GenBank/DDBJ databases">
        <title>Genome sequencing of strain 1JSPR-7.</title>
        <authorList>
            <person name="Heo J."/>
            <person name="Kim S.-J."/>
            <person name="Kwon S.-W."/>
        </authorList>
    </citation>
    <scope>NUCLEOTIDE SEQUENCE [LARGE SCALE GENOMIC DNA]</scope>
    <source>
        <strain evidence="1 2">1JSPR-7</strain>
    </source>
</reference>
<protein>
    <submittedName>
        <fullName evidence="1">Uncharacterized protein</fullName>
    </submittedName>
</protein>
<dbReference type="EMBL" id="CP032627">
    <property type="protein sequence ID" value="AYG01017.1"/>
    <property type="molecule type" value="Genomic_DNA"/>
</dbReference>
<evidence type="ECO:0000313" key="1">
    <source>
        <dbReference type="EMBL" id="AYG01017.1"/>
    </source>
</evidence>
<accession>A0A387BJ07</accession>
<organism evidence="1 2">
    <name type="scientific">Lactococcus allomyrinae</name>
    <dbReference type="NCBI Taxonomy" id="2419773"/>
    <lineage>
        <taxon>Bacteria</taxon>
        <taxon>Bacillati</taxon>
        <taxon>Bacillota</taxon>
        <taxon>Bacilli</taxon>
        <taxon>Lactobacillales</taxon>
        <taxon>Streptococcaceae</taxon>
        <taxon>Lactococcus</taxon>
    </lineage>
</organism>
<keyword evidence="2" id="KW-1185">Reference proteome</keyword>